<dbReference type="AlphaFoldDB" id="A0A7J4JVF7"/>
<dbReference type="Pfam" id="PF14528">
    <property type="entry name" value="LAGLIDADG_3"/>
    <property type="match status" value="1"/>
</dbReference>
<dbReference type="GO" id="GO:0016539">
    <property type="term" value="P:intein-mediated protein splicing"/>
    <property type="evidence" value="ECO:0007669"/>
    <property type="project" value="InterPro"/>
</dbReference>
<proteinExistence type="predicted"/>
<dbReference type="InterPro" id="IPR027434">
    <property type="entry name" value="Homing_endonucl"/>
</dbReference>
<name>A0A7J4JVF7_9ARCH</name>
<dbReference type="SUPFAM" id="SSF55608">
    <property type="entry name" value="Homing endonucleases"/>
    <property type="match status" value="1"/>
</dbReference>
<dbReference type="InterPro" id="IPR004860">
    <property type="entry name" value="LAGLIDADG_dom"/>
</dbReference>
<dbReference type="PRINTS" id="PR00379">
    <property type="entry name" value="INTEIN"/>
</dbReference>
<dbReference type="GO" id="GO:0004519">
    <property type="term" value="F:endonuclease activity"/>
    <property type="evidence" value="ECO:0007669"/>
    <property type="project" value="InterPro"/>
</dbReference>
<dbReference type="Proteomes" id="UP000680185">
    <property type="component" value="Unassembled WGS sequence"/>
</dbReference>
<comment type="caution">
    <text evidence="2">The sequence shown here is derived from an EMBL/GenBank/DDBJ whole genome shotgun (WGS) entry which is preliminary data.</text>
</comment>
<dbReference type="EMBL" id="DUFW01000066">
    <property type="protein sequence ID" value="HIH21763.1"/>
    <property type="molecule type" value="Genomic_DNA"/>
</dbReference>
<reference evidence="3" key="3">
    <citation type="submission" date="2021-05" db="EMBL/GenBank/DDBJ databases">
        <title>Protein family content uncovers lineage relationships and bacterial pathway maintenance mechanisms in DPANN archaea.</title>
        <authorList>
            <person name="Castelle C.J."/>
            <person name="Meheust R."/>
            <person name="Jaffe A.L."/>
            <person name="Seitz K."/>
            <person name="Gong X."/>
            <person name="Baker B.J."/>
            <person name="Banfield J.F."/>
        </authorList>
    </citation>
    <scope>NUCLEOTIDE SEQUENCE</scope>
    <source>
        <strain evidence="3">RIFCSPLOWO2_01_FULL_43_13</strain>
    </source>
</reference>
<dbReference type="InterPro" id="IPR004042">
    <property type="entry name" value="Intein_endonuc_central"/>
</dbReference>
<dbReference type="InterPro" id="IPR006142">
    <property type="entry name" value="INTEIN"/>
</dbReference>
<dbReference type="Gene3D" id="3.10.28.10">
    <property type="entry name" value="Homing endonucleases"/>
    <property type="match status" value="1"/>
</dbReference>
<gene>
    <name evidence="2" type="ORF">HA222_03865</name>
    <name evidence="3" type="ORF">J4478_04735</name>
</gene>
<dbReference type="Proteomes" id="UP000590964">
    <property type="component" value="Unassembled WGS sequence"/>
</dbReference>
<evidence type="ECO:0000313" key="4">
    <source>
        <dbReference type="Proteomes" id="UP000590964"/>
    </source>
</evidence>
<reference evidence="2" key="1">
    <citation type="journal article" date="2020" name="bioRxiv">
        <title>A rank-normalized archaeal taxonomy based on genome phylogeny resolves widespread incomplete and uneven classifications.</title>
        <authorList>
            <person name="Rinke C."/>
            <person name="Chuvochina M."/>
            <person name="Mussig A.J."/>
            <person name="Chaumeil P.-A."/>
            <person name="Waite D.W."/>
            <person name="Whitman W.B."/>
            <person name="Parks D.H."/>
            <person name="Hugenholtz P."/>
        </authorList>
    </citation>
    <scope>NUCLEOTIDE SEQUENCE</scope>
    <source>
        <strain evidence="2">UBA10191</strain>
    </source>
</reference>
<organism evidence="2 4">
    <name type="scientific">Candidatus Iainarchaeum sp</name>
    <dbReference type="NCBI Taxonomy" id="3101447"/>
    <lineage>
        <taxon>Archaea</taxon>
        <taxon>Candidatus Iainarchaeota</taxon>
        <taxon>Candidatus Iainarchaeia</taxon>
        <taxon>Candidatus Iainarchaeales</taxon>
        <taxon>Candidatus Iainarchaeaceae</taxon>
        <taxon>Candidatus Iainarchaeum</taxon>
    </lineage>
</organism>
<dbReference type="EMBL" id="JAGVWB010000032">
    <property type="protein sequence ID" value="MBS3058675.1"/>
    <property type="molecule type" value="Genomic_DNA"/>
</dbReference>
<feature type="domain" description="DOD-type homing endonuclease" evidence="1">
    <location>
        <begin position="12"/>
        <end position="171"/>
    </location>
</feature>
<reference evidence="3" key="2">
    <citation type="submission" date="2021-03" db="EMBL/GenBank/DDBJ databases">
        <authorList>
            <person name="Jaffe A."/>
        </authorList>
    </citation>
    <scope>NUCLEOTIDE SEQUENCE</scope>
    <source>
        <strain evidence="3">RIFCSPLOWO2_01_FULL_43_13</strain>
    </source>
</reference>
<evidence type="ECO:0000313" key="3">
    <source>
        <dbReference type="EMBL" id="MBS3058675.1"/>
    </source>
</evidence>
<protein>
    <recommendedName>
        <fullName evidence="1">DOD-type homing endonuclease domain-containing protein</fullName>
    </recommendedName>
</protein>
<evidence type="ECO:0000259" key="1">
    <source>
        <dbReference type="PROSITE" id="PS50819"/>
    </source>
</evidence>
<evidence type="ECO:0000313" key="2">
    <source>
        <dbReference type="EMBL" id="HIH21763.1"/>
    </source>
</evidence>
<dbReference type="PROSITE" id="PS50819">
    <property type="entry name" value="INTEIN_ENDONUCLEASE"/>
    <property type="match status" value="1"/>
</dbReference>
<sequence>MEVEISPELAEICGIHAGDGYLRGPNKRAELDISGGLEEKEYYDIHVVPLFAKTFGIELKAREFPSRRTYGFVIRDKAVIAKMHSLGFPYGKKTLTVKVPEQVLRSKNLDVIYGFLRGLFDTDGTLSFRKRGGSGYNEVLKKRHTYPLIRLRVCSKNLRDGVGQLLMRTGFQFTFSHHKSNGQNNESFGLALDGDMNAFLWMYNLGFKNPLKANRFLIWKKHGFNPPWLTFKQEKEILDGKTNPHDYYTEKLSDEAGVLPRLVKRRLDLIQSLETLTFQNQAGLQ</sequence>
<accession>A0A7J4JVF7</accession>